<dbReference type="InterPro" id="IPR020476">
    <property type="entry name" value="Nudix_hydrolase"/>
</dbReference>
<dbReference type="InterPro" id="IPR015797">
    <property type="entry name" value="NUDIX_hydrolase-like_dom_sf"/>
</dbReference>
<organism evidence="5 6">
    <name type="scientific">Alicyclobacillus tolerans</name>
    <dbReference type="NCBI Taxonomy" id="90970"/>
    <lineage>
        <taxon>Bacteria</taxon>
        <taxon>Bacillati</taxon>
        <taxon>Bacillota</taxon>
        <taxon>Bacilli</taxon>
        <taxon>Bacillales</taxon>
        <taxon>Alicyclobacillaceae</taxon>
        <taxon>Alicyclobacillus</taxon>
    </lineage>
</organism>
<name>A0A1M6S9I2_9BACL</name>
<comment type="similarity">
    <text evidence="3">Belongs to the Nudix hydrolase family.</text>
</comment>
<dbReference type="GO" id="GO:0016462">
    <property type="term" value="F:pyrophosphatase activity"/>
    <property type="evidence" value="ECO:0007669"/>
    <property type="project" value="UniProtKB-ARBA"/>
</dbReference>
<evidence type="ECO:0000313" key="6">
    <source>
        <dbReference type="Proteomes" id="UP000184016"/>
    </source>
</evidence>
<reference evidence="6" key="1">
    <citation type="submission" date="2016-11" db="EMBL/GenBank/DDBJ databases">
        <authorList>
            <person name="Varghese N."/>
            <person name="Submissions S."/>
        </authorList>
    </citation>
    <scope>NUCLEOTIDE SEQUENCE [LARGE SCALE GENOMIC DNA]</scope>
    <source>
        <strain evidence="6">USBA-503</strain>
    </source>
</reference>
<protein>
    <submittedName>
        <fullName evidence="5">ADP-ribose pyrophosphatase</fullName>
    </submittedName>
</protein>
<dbReference type="Gene3D" id="3.90.79.10">
    <property type="entry name" value="Nucleoside Triphosphate Pyrophosphohydrolase"/>
    <property type="match status" value="1"/>
</dbReference>
<gene>
    <name evidence="5" type="ORF">SAMN05443507_11369</name>
</gene>
<evidence type="ECO:0000256" key="1">
    <source>
        <dbReference type="ARBA" id="ARBA00001946"/>
    </source>
</evidence>
<dbReference type="STRING" id="1830138.SAMN05443507_11369"/>
<proteinExistence type="inferred from homology"/>
<keyword evidence="2 3" id="KW-0378">Hydrolase</keyword>
<dbReference type="GO" id="GO:0006753">
    <property type="term" value="P:nucleoside phosphate metabolic process"/>
    <property type="evidence" value="ECO:0007669"/>
    <property type="project" value="TreeGrafter"/>
</dbReference>
<dbReference type="SUPFAM" id="SSF55811">
    <property type="entry name" value="Nudix"/>
    <property type="match status" value="1"/>
</dbReference>
<evidence type="ECO:0000313" key="5">
    <source>
        <dbReference type="EMBL" id="SHK41341.1"/>
    </source>
</evidence>
<dbReference type="FunFam" id="3.90.79.10:FF:000024">
    <property type="entry name" value="ADP-ribose pyrophosphatase"/>
    <property type="match status" value="1"/>
</dbReference>
<dbReference type="PANTHER" id="PTHR11839">
    <property type="entry name" value="UDP/ADP-SUGAR PYROPHOSPHATASE"/>
    <property type="match status" value="1"/>
</dbReference>
<comment type="cofactor">
    <cofactor evidence="1">
        <name>Mg(2+)</name>
        <dbReference type="ChEBI" id="CHEBI:18420"/>
    </cofactor>
</comment>
<dbReference type="RefSeq" id="WP_165611981.1">
    <property type="nucleotide sequence ID" value="NZ_FRAF01000013.1"/>
</dbReference>
<dbReference type="InterPro" id="IPR020084">
    <property type="entry name" value="NUDIX_hydrolase_CS"/>
</dbReference>
<evidence type="ECO:0000259" key="4">
    <source>
        <dbReference type="PROSITE" id="PS51462"/>
    </source>
</evidence>
<keyword evidence="6" id="KW-1185">Reference proteome</keyword>
<dbReference type="GO" id="GO:0005829">
    <property type="term" value="C:cytosol"/>
    <property type="evidence" value="ECO:0007669"/>
    <property type="project" value="TreeGrafter"/>
</dbReference>
<dbReference type="AlphaFoldDB" id="A0A1M6S9I2"/>
<dbReference type="PRINTS" id="PR00502">
    <property type="entry name" value="NUDIXFAMILY"/>
</dbReference>
<dbReference type="InterPro" id="IPR000086">
    <property type="entry name" value="NUDIX_hydrolase_dom"/>
</dbReference>
<dbReference type="GO" id="GO:0019693">
    <property type="term" value="P:ribose phosphate metabolic process"/>
    <property type="evidence" value="ECO:0007669"/>
    <property type="project" value="TreeGrafter"/>
</dbReference>
<dbReference type="Pfam" id="PF00293">
    <property type="entry name" value="NUDIX"/>
    <property type="match status" value="1"/>
</dbReference>
<sequence length="193" mass="22068">MDDWTDSPQHQDSSLVETTVDETTLYSGRILQLQKRKVRLANGREASREVVIHPGAVAIVAEPETNYLILVRQFRNAPHELLWELPAGKLDAGEEPSIAACRELREETGYTAKSIELWHSFYTSPGFANEKIWLYFSRDLVKSQQQLDEDELLHMHFFSRDEVAEMLKTGALTDAKTLIGVYRWLMQGSSKKS</sequence>
<evidence type="ECO:0000256" key="2">
    <source>
        <dbReference type="ARBA" id="ARBA00022801"/>
    </source>
</evidence>
<evidence type="ECO:0000256" key="3">
    <source>
        <dbReference type="RuleBase" id="RU003476"/>
    </source>
</evidence>
<dbReference type="EMBL" id="FRAF01000013">
    <property type="protein sequence ID" value="SHK41341.1"/>
    <property type="molecule type" value="Genomic_DNA"/>
</dbReference>
<feature type="domain" description="Nudix hydrolase" evidence="4">
    <location>
        <begin position="51"/>
        <end position="187"/>
    </location>
</feature>
<accession>A0A1M6S9I2</accession>
<dbReference type="Proteomes" id="UP000184016">
    <property type="component" value="Unassembled WGS sequence"/>
</dbReference>
<dbReference type="PROSITE" id="PS51462">
    <property type="entry name" value="NUDIX"/>
    <property type="match status" value="1"/>
</dbReference>
<dbReference type="PROSITE" id="PS00893">
    <property type="entry name" value="NUDIX_BOX"/>
    <property type="match status" value="1"/>
</dbReference>
<dbReference type="PANTHER" id="PTHR11839:SF18">
    <property type="entry name" value="NUDIX HYDROLASE DOMAIN-CONTAINING PROTEIN"/>
    <property type="match status" value="1"/>
</dbReference>